<keyword evidence="3" id="KW-1185">Reference proteome</keyword>
<accession>A0ABS6H6Y7</accession>
<sequence length="195" mass="21962">MSDYKTKFAARIDAVGLKYFKASELLARTSSKNKFGTANSTPPERLWDNIIPTIIVLDALREHLGKSISLQSVYRSEAYNQASTDKTQGYAGRAKTSQHMAFTAIDFIVSGMACTEVEKVLQEWSNSGRMFHAPVMFERKAEKVSAGTIPFGELPRTFRMWPFGVWFALKGYIHAYPSENFTHIDTRGITSKMSE</sequence>
<dbReference type="Pfam" id="PF08291">
    <property type="entry name" value="Peptidase_M15_3"/>
    <property type="match status" value="1"/>
</dbReference>
<dbReference type="RefSeq" id="WP_216875744.1">
    <property type="nucleotide sequence ID" value="NZ_JAERQM010000003.1"/>
</dbReference>
<protein>
    <submittedName>
        <fullName evidence="2">DUF882 domain-containing protein</fullName>
    </submittedName>
</protein>
<organism evidence="2 3">
    <name type="scientific">Falsiroseomonas oleicola</name>
    <dbReference type="NCBI Taxonomy" id="2801474"/>
    <lineage>
        <taxon>Bacteria</taxon>
        <taxon>Pseudomonadati</taxon>
        <taxon>Pseudomonadota</taxon>
        <taxon>Alphaproteobacteria</taxon>
        <taxon>Acetobacterales</taxon>
        <taxon>Roseomonadaceae</taxon>
        <taxon>Falsiroseomonas</taxon>
    </lineage>
</organism>
<comment type="caution">
    <text evidence="2">The sequence shown here is derived from an EMBL/GenBank/DDBJ whole genome shotgun (WGS) entry which is preliminary data.</text>
</comment>
<gene>
    <name evidence="2" type="ORF">JJQ90_12135</name>
</gene>
<name>A0ABS6H6Y7_9PROT</name>
<dbReference type="EMBL" id="JAERQM010000003">
    <property type="protein sequence ID" value="MBU8544460.1"/>
    <property type="molecule type" value="Genomic_DNA"/>
</dbReference>
<reference evidence="2 3" key="1">
    <citation type="submission" date="2021-01" db="EMBL/GenBank/DDBJ databases">
        <title>Roseomonas sp. nov, a bacterium isolated from an oil production mixture in Yumen Oilfield.</title>
        <authorList>
            <person name="Wu D."/>
        </authorList>
    </citation>
    <scope>NUCLEOTIDE SEQUENCE [LARGE SCALE GENOMIC DNA]</scope>
    <source>
        <strain evidence="2 3">ROY-5-3</strain>
    </source>
</reference>
<feature type="domain" description="Peptidase M15A C-terminal" evidence="1">
    <location>
        <begin position="19"/>
        <end position="126"/>
    </location>
</feature>
<evidence type="ECO:0000313" key="3">
    <source>
        <dbReference type="Proteomes" id="UP000689967"/>
    </source>
</evidence>
<evidence type="ECO:0000313" key="2">
    <source>
        <dbReference type="EMBL" id="MBU8544460.1"/>
    </source>
</evidence>
<proteinExistence type="predicted"/>
<evidence type="ECO:0000259" key="1">
    <source>
        <dbReference type="Pfam" id="PF08291"/>
    </source>
</evidence>
<dbReference type="Proteomes" id="UP000689967">
    <property type="component" value="Unassembled WGS sequence"/>
</dbReference>
<dbReference type="InterPro" id="IPR013230">
    <property type="entry name" value="Peptidase_M15A_C"/>
</dbReference>